<dbReference type="InterPro" id="IPR001849">
    <property type="entry name" value="PH_domain"/>
</dbReference>
<evidence type="ECO:0000259" key="2">
    <source>
        <dbReference type="PROSITE" id="PS50003"/>
    </source>
</evidence>
<feature type="domain" description="PH" evidence="2">
    <location>
        <begin position="1"/>
        <end position="77"/>
    </location>
</feature>
<evidence type="ECO:0000256" key="1">
    <source>
        <dbReference type="SAM" id="MobiDB-lite"/>
    </source>
</evidence>
<feature type="region of interest" description="Disordered" evidence="1">
    <location>
        <begin position="86"/>
        <end position="111"/>
    </location>
</feature>
<reference evidence="3" key="1">
    <citation type="submission" date="2021-01" db="EMBL/GenBank/DDBJ databases">
        <authorList>
            <person name="Corre E."/>
            <person name="Pelletier E."/>
            <person name="Niang G."/>
            <person name="Scheremetjew M."/>
            <person name="Finn R."/>
            <person name="Kale V."/>
            <person name="Holt S."/>
            <person name="Cochrane G."/>
            <person name="Meng A."/>
            <person name="Brown T."/>
            <person name="Cohen L."/>
        </authorList>
    </citation>
    <scope>NUCLEOTIDE SEQUENCE</scope>
    <source>
        <strain evidence="3">SoJaBio B1-5/56/2</strain>
    </source>
</reference>
<proteinExistence type="predicted"/>
<accession>A0A7S4P946</accession>
<feature type="compositionally biased region" description="Basic and acidic residues" evidence="1">
    <location>
        <begin position="97"/>
        <end position="111"/>
    </location>
</feature>
<dbReference type="AlphaFoldDB" id="A0A7S4P946"/>
<sequence length="111" mass="13124">MLITQPPKQGLFHQNSKTYTLNIVVHFEKATAVVPLADSDHVRYSFIIDTPKTSLMFYAQSEEDKEEWVNSIANYLQKTKENIGSFSVRQRKRKPTRLKDYMWKQQNENEK</sequence>
<organism evidence="3">
    <name type="scientific">Paramoeba aestuarina</name>
    <dbReference type="NCBI Taxonomy" id="180227"/>
    <lineage>
        <taxon>Eukaryota</taxon>
        <taxon>Amoebozoa</taxon>
        <taxon>Discosea</taxon>
        <taxon>Flabellinia</taxon>
        <taxon>Dactylopodida</taxon>
        <taxon>Paramoebidae</taxon>
        <taxon>Paramoeba</taxon>
    </lineage>
</organism>
<name>A0A7S4P946_9EUKA</name>
<evidence type="ECO:0000313" key="3">
    <source>
        <dbReference type="EMBL" id="CAE2327761.1"/>
    </source>
</evidence>
<dbReference type="PROSITE" id="PS50003">
    <property type="entry name" value="PH_DOMAIN"/>
    <property type="match status" value="1"/>
</dbReference>
<dbReference type="EMBL" id="HBKR01031631">
    <property type="protein sequence ID" value="CAE2327761.1"/>
    <property type="molecule type" value="Transcribed_RNA"/>
</dbReference>
<protein>
    <recommendedName>
        <fullName evidence="2">PH domain-containing protein</fullName>
    </recommendedName>
</protein>
<dbReference type="InterPro" id="IPR011993">
    <property type="entry name" value="PH-like_dom_sf"/>
</dbReference>
<dbReference type="Gene3D" id="2.30.29.30">
    <property type="entry name" value="Pleckstrin-homology domain (PH domain)/Phosphotyrosine-binding domain (PTB)"/>
    <property type="match status" value="1"/>
</dbReference>
<dbReference type="SUPFAM" id="SSF50729">
    <property type="entry name" value="PH domain-like"/>
    <property type="match status" value="1"/>
</dbReference>
<gene>
    <name evidence="3" type="ORF">NAES01612_LOCUS20824</name>
</gene>